<name>A0A4Z0ACL0_9AGAM</name>
<keyword evidence="4" id="KW-0732">Signal</keyword>
<dbReference type="EMBL" id="SFCI01000028">
    <property type="protein sequence ID" value="TFY83448.1"/>
    <property type="molecule type" value="Genomic_DNA"/>
</dbReference>
<evidence type="ECO:0000313" key="7">
    <source>
        <dbReference type="Proteomes" id="UP000298061"/>
    </source>
</evidence>
<dbReference type="InterPro" id="IPR000923">
    <property type="entry name" value="BlueCu_1"/>
</dbReference>
<dbReference type="STRING" id="135208.A0A4Z0ACL0"/>
<dbReference type="OrthoDB" id="1921208at2759"/>
<feature type="chain" id="PRO_5021260986" description="Blue (type 1) copper domain-containing protein" evidence="4">
    <location>
        <begin position="19"/>
        <end position="257"/>
    </location>
</feature>
<keyword evidence="1" id="KW-0479">Metal-binding</keyword>
<feature type="compositionally biased region" description="Low complexity" evidence="3">
    <location>
        <begin position="32"/>
        <end position="52"/>
    </location>
</feature>
<dbReference type="AlphaFoldDB" id="A0A4Z0ACL0"/>
<dbReference type="GO" id="GO:0005507">
    <property type="term" value="F:copper ion binding"/>
    <property type="evidence" value="ECO:0007669"/>
    <property type="project" value="InterPro"/>
</dbReference>
<comment type="caution">
    <text evidence="6">The sequence shown here is derived from an EMBL/GenBank/DDBJ whole genome shotgun (WGS) entry which is preliminary data.</text>
</comment>
<dbReference type="Gene3D" id="2.60.40.420">
    <property type="entry name" value="Cupredoxins - blue copper proteins"/>
    <property type="match status" value="1"/>
</dbReference>
<evidence type="ECO:0000256" key="4">
    <source>
        <dbReference type="SAM" id="SignalP"/>
    </source>
</evidence>
<evidence type="ECO:0000256" key="3">
    <source>
        <dbReference type="SAM" id="MobiDB-lite"/>
    </source>
</evidence>
<evidence type="ECO:0000256" key="1">
    <source>
        <dbReference type="ARBA" id="ARBA00022723"/>
    </source>
</evidence>
<dbReference type="SUPFAM" id="SSF49503">
    <property type="entry name" value="Cupredoxins"/>
    <property type="match status" value="1"/>
</dbReference>
<feature type="compositionally biased region" description="Low complexity" evidence="3">
    <location>
        <begin position="218"/>
        <end position="234"/>
    </location>
</feature>
<dbReference type="Proteomes" id="UP000298061">
    <property type="component" value="Unassembled WGS sequence"/>
</dbReference>
<organism evidence="6 7">
    <name type="scientific">Hericium alpestre</name>
    <dbReference type="NCBI Taxonomy" id="135208"/>
    <lineage>
        <taxon>Eukaryota</taxon>
        <taxon>Fungi</taxon>
        <taxon>Dikarya</taxon>
        <taxon>Basidiomycota</taxon>
        <taxon>Agaricomycotina</taxon>
        <taxon>Agaricomycetes</taxon>
        <taxon>Russulales</taxon>
        <taxon>Hericiaceae</taxon>
        <taxon>Hericium</taxon>
    </lineage>
</organism>
<feature type="region of interest" description="Disordered" evidence="3">
    <location>
        <begin position="24"/>
        <end position="52"/>
    </location>
</feature>
<dbReference type="PANTHER" id="PTHR34883">
    <property type="entry name" value="SERINE-RICH PROTEIN, PUTATIVE-RELATED-RELATED"/>
    <property type="match status" value="1"/>
</dbReference>
<reference evidence="6 7" key="1">
    <citation type="submission" date="2019-02" db="EMBL/GenBank/DDBJ databases">
        <title>Genome sequencing of the rare red list fungi Hericium alpestre (H. flagellum).</title>
        <authorList>
            <person name="Buettner E."/>
            <person name="Kellner H."/>
        </authorList>
    </citation>
    <scope>NUCLEOTIDE SEQUENCE [LARGE SCALE GENOMIC DNA]</scope>
    <source>
        <strain evidence="6 7">DSM 108284</strain>
    </source>
</reference>
<feature type="signal peptide" evidence="4">
    <location>
        <begin position="1"/>
        <end position="18"/>
    </location>
</feature>
<dbReference type="PANTHER" id="PTHR34883:SF15">
    <property type="entry name" value="EXTRACELLULAR SERINE-RICH PROTEIN"/>
    <property type="match status" value="1"/>
</dbReference>
<feature type="domain" description="Blue (type 1) copper" evidence="5">
    <location>
        <begin position="73"/>
        <end position="168"/>
    </location>
</feature>
<gene>
    <name evidence="6" type="ORF">EWM64_g566</name>
</gene>
<evidence type="ECO:0000259" key="5">
    <source>
        <dbReference type="Pfam" id="PF00127"/>
    </source>
</evidence>
<evidence type="ECO:0000256" key="2">
    <source>
        <dbReference type="ARBA" id="ARBA00023008"/>
    </source>
</evidence>
<feature type="region of interest" description="Disordered" evidence="3">
    <location>
        <begin position="212"/>
        <end position="234"/>
    </location>
</feature>
<dbReference type="InterPro" id="IPR008972">
    <property type="entry name" value="Cupredoxin"/>
</dbReference>
<evidence type="ECO:0000313" key="6">
    <source>
        <dbReference type="EMBL" id="TFY83448.1"/>
    </source>
</evidence>
<protein>
    <recommendedName>
        <fullName evidence="5">Blue (type 1) copper domain-containing protein</fullName>
    </recommendedName>
</protein>
<keyword evidence="2" id="KW-0186">Copper</keyword>
<dbReference type="InterPro" id="IPR052953">
    <property type="entry name" value="Ser-rich/MCO-related"/>
</dbReference>
<proteinExistence type="predicted"/>
<sequence length="257" mass="25580">MKFTSALVGLLLPVLAVAQYGPPPGPAPASPPSASSSSSGAIPSAPPSTSTAVNVRSNHLCAFVGTYKSRTQVDVAAGEQFVFNPSNFTAANGTTVTFFFPNAGITHSVTQSNFSNPCAPLQASGQNGFDSGLQAGVQYTITITDDSVPIWFFCKQVSHCGLGMVGSINAPTSGSNTYDAFRSAALAIGANEPMIQDNGPVTGGVDAQATATPANTVSASGSSSSGSSGSSSSSDATRVAVSGAFGLVALIAAAVFV</sequence>
<dbReference type="GO" id="GO:0009055">
    <property type="term" value="F:electron transfer activity"/>
    <property type="evidence" value="ECO:0007669"/>
    <property type="project" value="InterPro"/>
</dbReference>
<accession>A0A4Z0ACL0</accession>
<keyword evidence="7" id="KW-1185">Reference proteome</keyword>
<dbReference type="Pfam" id="PF00127">
    <property type="entry name" value="Copper-bind"/>
    <property type="match status" value="1"/>
</dbReference>